<dbReference type="EMBL" id="VNHY01000002">
    <property type="protein sequence ID" value="TYP93837.1"/>
    <property type="molecule type" value="Genomic_DNA"/>
</dbReference>
<dbReference type="Proteomes" id="UP000324595">
    <property type="component" value="Unassembled WGS sequence"/>
</dbReference>
<evidence type="ECO:0000313" key="1">
    <source>
        <dbReference type="EMBL" id="TYP93837.1"/>
    </source>
</evidence>
<dbReference type="AlphaFoldDB" id="A0A5D3YMB9"/>
<accession>A0A5D3YMB9</accession>
<organism evidence="1 2">
    <name type="scientific">Fodinibius salinus</name>
    <dbReference type="NCBI Taxonomy" id="860790"/>
    <lineage>
        <taxon>Bacteria</taxon>
        <taxon>Pseudomonadati</taxon>
        <taxon>Balneolota</taxon>
        <taxon>Balneolia</taxon>
        <taxon>Balneolales</taxon>
        <taxon>Balneolaceae</taxon>
        <taxon>Fodinibius</taxon>
    </lineage>
</organism>
<proteinExistence type="predicted"/>
<sequence length="44" mass="5196">MVLVAIVDGRAKEQHDFSRHLLFGNSDKKIQVHYYVEGWTTSRY</sequence>
<protein>
    <submittedName>
        <fullName evidence="1">Uncharacterized protein</fullName>
    </submittedName>
</protein>
<comment type="caution">
    <text evidence="1">The sequence shown here is derived from an EMBL/GenBank/DDBJ whole genome shotgun (WGS) entry which is preliminary data.</text>
</comment>
<keyword evidence="2" id="KW-1185">Reference proteome</keyword>
<gene>
    <name evidence="1" type="ORF">LX73_1550</name>
</gene>
<reference evidence="1 2" key="1">
    <citation type="submission" date="2019-07" db="EMBL/GenBank/DDBJ databases">
        <title>Genomic Encyclopedia of Archaeal and Bacterial Type Strains, Phase II (KMG-II): from individual species to whole genera.</title>
        <authorList>
            <person name="Goeker M."/>
        </authorList>
    </citation>
    <scope>NUCLEOTIDE SEQUENCE [LARGE SCALE GENOMIC DNA]</scope>
    <source>
        <strain evidence="1 2">DSM 21935</strain>
    </source>
</reference>
<name>A0A5D3YMB9_9BACT</name>
<evidence type="ECO:0000313" key="2">
    <source>
        <dbReference type="Proteomes" id="UP000324595"/>
    </source>
</evidence>